<name>A0A0N5CXN9_THECL</name>
<organism evidence="5">
    <name type="scientific">Thelazia callipaeda</name>
    <name type="common">Oriental eyeworm</name>
    <name type="synonym">Parasitic nematode</name>
    <dbReference type="NCBI Taxonomy" id="103827"/>
    <lineage>
        <taxon>Eukaryota</taxon>
        <taxon>Metazoa</taxon>
        <taxon>Ecdysozoa</taxon>
        <taxon>Nematoda</taxon>
        <taxon>Chromadorea</taxon>
        <taxon>Rhabditida</taxon>
        <taxon>Spirurina</taxon>
        <taxon>Spiruromorpha</taxon>
        <taxon>Thelazioidea</taxon>
        <taxon>Thelaziidae</taxon>
        <taxon>Thelazia</taxon>
    </lineage>
</organism>
<gene>
    <name evidence="3" type="ORF">TCLT_LOCUS5162</name>
</gene>
<proteinExistence type="predicted"/>
<evidence type="ECO:0000256" key="1">
    <source>
        <dbReference type="SAM" id="MobiDB-lite"/>
    </source>
</evidence>
<dbReference type="AlphaFoldDB" id="A0A0N5CXN9"/>
<feature type="domain" description="C2H2-type" evidence="2">
    <location>
        <begin position="9"/>
        <end position="30"/>
    </location>
</feature>
<feature type="compositionally biased region" description="Basic and acidic residues" evidence="1">
    <location>
        <begin position="126"/>
        <end position="151"/>
    </location>
</feature>
<reference evidence="3 4" key="2">
    <citation type="submission" date="2018-11" db="EMBL/GenBank/DDBJ databases">
        <authorList>
            <consortium name="Pathogen Informatics"/>
        </authorList>
    </citation>
    <scope>NUCLEOTIDE SEQUENCE [LARGE SCALE GENOMIC DNA]</scope>
</reference>
<dbReference type="InterPro" id="IPR013087">
    <property type="entry name" value="Znf_C2H2_type"/>
</dbReference>
<dbReference type="WBParaSite" id="TCLT_0000517301-mRNA-1">
    <property type="protein sequence ID" value="TCLT_0000517301-mRNA-1"/>
    <property type="gene ID" value="TCLT_0000517301"/>
</dbReference>
<dbReference type="EMBL" id="UYYF01004323">
    <property type="protein sequence ID" value="VDN02370.1"/>
    <property type="molecule type" value="Genomic_DNA"/>
</dbReference>
<evidence type="ECO:0000313" key="5">
    <source>
        <dbReference type="WBParaSite" id="TCLT_0000517301-mRNA-1"/>
    </source>
</evidence>
<evidence type="ECO:0000313" key="4">
    <source>
        <dbReference type="Proteomes" id="UP000276776"/>
    </source>
</evidence>
<dbReference type="Proteomes" id="UP000276776">
    <property type="component" value="Unassembled WGS sequence"/>
</dbReference>
<accession>A0A0N5CXN9</accession>
<evidence type="ECO:0000313" key="3">
    <source>
        <dbReference type="EMBL" id="VDN02370.1"/>
    </source>
</evidence>
<evidence type="ECO:0000259" key="2">
    <source>
        <dbReference type="PROSITE" id="PS00028"/>
    </source>
</evidence>
<sequence>MDQFNLWRCPFCFQAFVSLDTRNEHVDIYHASYISGPSRLSVCCECGIFIYSHLSCLHLMKHFELAFKCANAHLRNEKKSSFPTNTLYVVPMQTDHESSNLAVTPEKGQVSQKRKRSAYGSSRNAQSEHDKPKKSGRQDAKHQDLGHPELF</sequence>
<feature type="region of interest" description="Disordered" evidence="1">
    <location>
        <begin position="98"/>
        <end position="151"/>
    </location>
</feature>
<keyword evidence="4" id="KW-1185">Reference proteome</keyword>
<dbReference type="PROSITE" id="PS00028">
    <property type="entry name" value="ZINC_FINGER_C2H2_1"/>
    <property type="match status" value="1"/>
</dbReference>
<reference evidence="5" key="1">
    <citation type="submission" date="2016-04" db="UniProtKB">
        <authorList>
            <consortium name="WormBaseParasite"/>
        </authorList>
    </citation>
    <scope>IDENTIFICATION</scope>
</reference>
<protein>
    <submittedName>
        <fullName evidence="5">C2H2-type domain-containing protein</fullName>
    </submittedName>
</protein>